<dbReference type="Proteomes" id="UP001054252">
    <property type="component" value="Unassembled WGS sequence"/>
</dbReference>
<organism evidence="2 3">
    <name type="scientific">Rubroshorea leprosula</name>
    <dbReference type="NCBI Taxonomy" id="152421"/>
    <lineage>
        <taxon>Eukaryota</taxon>
        <taxon>Viridiplantae</taxon>
        <taxon>Streptophyta</taxon>
        <taxon>Embryophyta</taxon>
        <taxon>Tracheophyta</taxon>
        <taxon>Spermatophyta</taxon>
        <taxon>Magnoliopsida</taxon>
        <taxon>eudicotyledons</taxon>
        <taxon>Gunneridae</taxon>
        <taxon>Pentapetalae</taxon>
        <taxon>rosids</taxon>
        <taxon>malvids</taxon>
        <taxon>Malvales</taxon>
        <taxon>Dipterocarpaceae</taxon>
        <taxon>Rubroshorea</taxon>
    </lineage>
</organism>
<gene>
    <name evidence="2" type="ORF">SLEP1_g28655</name>
</gene>
<dbReference type="EMBL" id="BPVZ01000050">
    <property type="protein sequence ID" value="GKV18248.1"/>
    <property type="molecule type" value="Genomic_DNA"/>
</dbReference>
<proteinExistence type="predicted"/>
<feature type="compositionally biased region" description="Low complexity" evidence="1">
    <location>
        <begin position="257"/>
        <end position="269"/>
    </location>
</feature>
<protein>
    <submittedName>
        <fullName evidence="2">Uncharacterized protein</fullName>
    </submittedName>
</protein>
<name>A0AAV5JUC2_9ROSI</name>
<evidence type="ECO:0000256" key="1">
    <source>
        <dbReference type="SAM" id="MobiDB-lite"/>
    </source>
</evidence>
<accession>A0AAV5JUC2</accession>
<dbReference type="AlphaFoldDB" id="A0AAV5JUC2"/>
<keyword evidence="3" id="KW-1185">Reference proteome</keyword>
<sequence length="298" mass="32802">MLTVAAKRESLDLSFTSVIKKLLSSVRGWAPRTCPYIQTMTKGKVRTRYESPVPVVPLEVSGLVIAGVNSESAQLDLGVQRRAMNDQIRDIISHLQVSKTSGKEDKREVEVPADDRTIFLTFSKGYPISEKEARDFFSRKFGYCIEAIHMQEVPAEERPLYARLVVHLPSSLEKILGRSRKAKISIGGPDCRMTLLNSSMLKIQNQFQAKMPEISDDSSPSGNDGSRSETSTAQTRRDQQSSINGGGRGSPPPAPSTNPLSSPTSSSKSELLEYHCPQLMKNSQLGNEKHSYSSAATK</sequence>
<feature type="compositionally biased region" description="Polar residues" evidence="1">
    <location>
        <begin position="280"/>
        <end position="298"/>
    </location>
</feature>
<feature type="region of interest" description="Disordered" evidence="1">
    <location>
        <begin position="211"/>
        <end position="298"/>
    </location>
</feature>
<reference evidence="2 3" key="1">
    <citation type="journal article" date="2021" name="Commun. Biol.">
        <title>The genome of Shorea leprosula (Dipterocarpaceae) highlights the ecological relevance of drought in aseasonal tropical rainforests.</title>
        <authorList>
            <person name="Ng K.K.S."/>
            <person name="Kobayashi M.J."/>
            <person name="Fawcett J.A."/>
            <person name="Hatakeyama M."/>
            <person name="Paape T."/>
            <person name="Ng C.H."/>
            <person name="Ang C.C."/>
            <person name="Tnah L.H."/>
            <person name="Lee C.T."/>
            <person name="Nishiyama T."/>
            <person name="Sese J."/>
            <person name="O'Brien M.J."/>
            <person name="Copetti D."/>
            <person name="Mohd Noor M.I."/>
            <person name="Ong R.C."/>
            <person name="Putra M."/>
            <person name="Sireger I.Z."/>
            <person name="Indrioko S."/>
            <person name="Kosugi Y."/>
            <person name="Izuno A."/>
            <person name="Isagi Y."/>
            <person name="Lee S.L."/>
            <person name="Shimizu K.K."/>
        </authorList>
    </citation>
    <scope>NUCLEOTIDE SEQUENCE [LARGE SCALE GENOMIC DNA]</scope>
    <source>
        <strain evidence="2">214</strain>
    </source>
</reference>
<evidence type="ECO:0000313" key="3">
    <source>
        <dbReference type="Proteomes" id="UP001054252"/>
    </source>
</evidence>
<comment type="caution">
    <text evidence="2">The sequence shown here is derived from an EMBL/GenBank/DDBJ whole genome shotgun (WGS) entry which is preliminary data.</text>
</comment>
<dbReference type="PANTHER" id="PTHR33527">
    <property type="entry name" value="OS07G0274300 PROTEIN"/>
    <property type="match status" value="1"/>
</dbReference>
<evidence type="ECO:0000313" key="2">
    <source>
        <dbReference type="EMBL" id="GKV18248.1"/>
    </source>
</evidence>
<dbReference type="PANTHER" id="PTHR33527:SF28">
    <property type="entry name" value="GB|AAD43168.1"/>
    <property type="match status" value="1"/>
</dbReference>